<dbReference type="Gene3D" id="1.10.100.10">
    <property type="entry name" value="Insulin-like"/>
    <property type="match status" value="1"/>
</dbReference>
<evidence type="ECO:0000256" key="1">
    <source>
        <dbReference type="ARBA" id="ARBA00009034"/>
    </source>
</evidence>
<dbReference type="Pfam" id="PF00049">
    <property type="entry name" value="Insulin"/>
    <property type="match status" value="1"/>
</dbReference>
<name>A0A915K3Y2_ROMCU</name>
<accession>A0A915K3Y2</accession>
<dbReference type="PROSITE" id="PS00262">
    <property type="entry name" value="INSULIN"/>
    <property type="match status" value="1"/>
</dbReference>
<keyword evidence="2 4" id="KW-0732">Signal</keyword>
<protein>
    <submittedName>
        <fullName evidence="7">Insulin-like domain-containing protein</fullName>
    </submittedName>
</protein>
<dbReference type="InterPro" id="IPR022353">
    <property type="entry name" value="Insulin_CS"/>
</dbReference>
<evidence type="ECO:0000256" key="2">
    <source>
        <dbReference type="ARBA" id="ARBA00022729"/>
    </source>
</evidence>
<dbReference type="WBParaSite" id="nRc.2.0.1.t33480-RA">
    <property type="protein sequence ID" value="nRc.2.0.1.t33480-RA"/>
    <property type="gene ID" value="nRc.2.0.1.g33480"/>
</dbReference>
<evidence type="ECO:0000256" key="4">
    <source>
        <dbReference type="SAM" id="SignalP"/>
    </source>
</evidence>
<dbReference type="InterPro" id="IPR022352">
    <property type="entry name" value="Ins/IGF/rlx"/>
</dbReference>
<dbReference type="GO" id="GO:0005576">
    <property type="term" value="C:extracellular region"/>
    <property type="evidence" value="ECO:0007669"/>
    <property type="project" value="UniProtKB-SubCell"/>
</dbReference>
<proteinExistence type="inferred from homology"/>
<dbReference type="SMART" id="SM00078">
    <property type="entry name" value="IlGF"/>
    <property type="match status" value="1"/>
</dbReference>
<dbReference type="Proteomes" id="UP000887565">
    <property type="component" value="Unplaced"/>
</dbReference>
<dbReference type="AlphaFoldDB" id="A0A915K3Y2"/>
<comment type="similarity">
    <text evidence="1 3">Belongs to the insulin family.</text>
</comment>
<reference evidence="7" key="1">
    <citation type="submission" date="2022-11" db="UniProtKB">
        <authorList>
            <consortium name="WormBaseParasite"/>
        </authorList>
    </citation>
    <scope>IDENTIFICATION</scope>
</reference>
<dbReference type="SUPFAM" id="SSF56994">
    <property type="entry name" value="Insulin-like"/>
    <property type="match status" value="1"/>
</dbReference>
<keyword evidence="3" id="KW-0964">Secreted</keyword>
<dbReference type="InterPro" id="IPR016179">
    <property type="entry name" value="Insulin-like"/>
</dbReference>
<sequence length="108" mass="12298">MPTKFFVISTVYCFVTFLVRNEASAAYPDGKARFCGKRLITTLEKLCANGFWWQKDDQFPIDSPKEYYVYKAKMSLAGVVSQCCLKPCSYEYLKSFCAADNKPEMAPS</sequence>
<dbReference type="GO" id="GO:0005179">
    <property type="term" value="F:hormone activity"/>
    <property type="evidence" value="ECO:0007669"/>
    <property type="project" value="InterPro"/>
</dbReference>
<feature type="chain" id="PRO_5037666436" evidence="4">
    <location>
        <begin position="26"/>
        <end position="108"/>
    </location>
</feature>
<dbReference type="InterPro" id="IPR036438">
    <property type="entry name" value="Insulin-like_sf"/>
</dbReference>
<evidence type="ECO:0000256" key="3">
    <source>
        <dbReference type="RuleBase" id="RU000406"/>
    </source>
</evidence>
<keyword evidence="6" id="KW-1185">Reference proteome</keyword>
<dbReference type="PRINTS" id="PR00276">
    <property type="entry name" value="INSULINFAMLY"/>
</dbReference>
<feature type="signal peptide" evidence="4">
    <location>
        <begin position="1"/>
        <end position="25"/>
    </location>
</feature>
<dbReference type="CDD" id="cd04366">
    <property type="entry name" value="IlGF_insulin_bombyxin_like"/>
    <property type="match status" value="1"/>
</dbReference>
<evidence type="ECO:0000313" key="7">
    <source>
        <dbReference type="WBParaSite" id="nRc.2.0.1.t33480-RA"/>
    </source>
</evidence>
<organism evidence="6 7">
    <name type="scientific">Romanomermis culicivorax</name>
    <name type="common">Nematode worm</name>
    <dbReference type="NCBI Taxonomy" id="13658"/>
    <lineage>
        <taxon>Eukaryota</taxon>
        <taxon>Metazoa</taxon>
        <taxon>Ecdysozoa</taxon>
        <taxon>Nematoda</taxon>
        <taxon>Enoplea</taxon>
        <taxon>Dorylaimia</taxon>
        <taxon>Mermithida</taxon>
        <taxon>Mermithoidea</taxon>
        <taxon>Mermithidae</taxon>
        <taxon>Romanomermis</taxon>
    </lineage>
</organism>
<evidence type="ECO:0000259" key="5">
    <source>
        <dbReference type="SMART" id="SM00078"/>
    </source>
</evidence>
<feature type="domain" description="Insulin-like" evidence="5">
    <location>
        <begin position="32"/>
        <end position="97"/>
    </location>
</feature>
<evidence type="ECO:0000313" key="6">
    <source>
        <dbReference type="Proteomes" id="UP000887565"/>
    </source>
</evidence>
<comment type="subcellular location">
    <subcellularLocation>
        <location evidence="3">Secreted</location>
    </subcellularLocation>
</comment>